<evidence type="ECO:0000256" key="1">
    <source>
        <dbReference type="ARBA" id="ARBA00022801"/>
    </source>
</evidence>
<dbReference type="InterPro" id="IPR036264">
    <property type="entry name" value="Bact_exopeptidase_dim_dom"/>
</dbReference>
<dbReference type="Gene3D" id="3.40.630.10">
    <property type="entry name" value="Zn peptidases"/>
    <property type="match status" value="1"/>
</dbReference>
<organism evidence="4 5">
    <name type="scientific">Acidiluteibacter ferrifornacis</name>
    <dbReference type="NCBI Taxonomy" id="2692424"/>
    <lineage>
        <taxon>Bacteria</taxon>
        <taxon>Pseudomonadati</taxon>
        <taxon>Bacteroidota</taxon>
        <taxon>Flavobacteriia</taxon>
        <taxon>Flavobacteriales</taxon>
        <taxon>Cryomorphaceae</taxon>
        <taxon>Acidiluteibacter</taxon>
    </lineage>
</organism>
<comment type="caution">
    <text evidence="4">The sequence shown here is derived from an EMBL/GenBank/DDBJ whole genome shotgun (WGS) entry which is preliminary data.</text>
</comment>
<dbReference type="RefSeq" id="WP_160630904.1">
    <property type="nucleotide sequence ID" value="NZ_WWNE01000003.1"/>
</dbReference>
<accession>A0A6N9NIU6</accession>
<comment type="cofactor">
    <cofactor evidence="2">
        <name>Mn(2+)</name>
        <dbReference type="ChEBI" id="CHEBI:29035"/>
    </cofactor>
    <text evidence="2">The Mn(2+) ion enhances activity.</text>
</comment>
<evidence type="ECO:0000256" key="2">
    <source>
        <dbReference type="PIRSR" id="PIRSR005962-1"/>
    </source>
</evidence>
<dbReference type="GO" id="GO:0050118">
    <property type="term" value="F:N-acetyldiaminopimelate deacetylase activity"/>
    <property type="evidence" value="ECO:0007669"/>
    <property type="project" value="UniProtKB-ARBA"/>
</dbReference>
<dbReference type="PIRSF" id="PIRSF005962">
    <property type="entry name" value="Pept_M20D_amidohydro"/>
    <property type="match status" value="1"/>
</dbReference>
<keyword evidence="1 4" id="KW-0378">Hydrolase</keyword>
<reference evidence="4 5" key="1">
    <citation type="submission" date="2019-12" db="EMBL/GenBank/DDBJ databases">
        <authorList>
            <person name="Zhao J."/>
        </authorList>
    </citation>
    <scope>NUCLEOTIDE SEQUENCE [LARGE SCALE GENOMIC DNA]</scope>
    <source>
        <strain evidence="4 5">S-15</strain>
    </source>
</reference>
<dbReference type="PANTHER" id="PTHR11014:SF63">
    <property type="entry name" value="METALLOPEPTIDASE, PUTATIVE (AFU_ORTHOLOGUE AFUA_6G09600)-RELATED"/>
    <property type="match status" value="1"/>
</dbReference>
<dbReference type="Proteomes" id="UP000470771">
    <property type="component" value="Unassembled WGS sequence"/>
</dbReference>
<dbReference type="InterPro" id="IPR017439">
    <property type="entry name" value="Amidohydrolase"/>
</dbReference>
<sequence length="397" mass="43646">MDIINDIKNKAKANFREVQAIRHHLHQFPELSFEEENTASFVQKKLDEYGISYQKNVAGHGIIALIKGNNPSKKVIALRADLDALPIEEKNEVPYKSKNNGVMHACGHDVHTACLLGAAKILNSLQKEFEGTIKLIFQPGEEKLPGGASLMISAGVLKNPNVESIIGQHVYPELEVGKVGLRSGMYMASADELHVKVIGKGGHGALPQHTVDAVLMASTIIVNLQQIVSRNAPPTVPTVLSFGKIIGNGATNVLPSEVFLEGTFRTMNEDWRADAHQKMKKLAESIAEGMGGLCEFEIHKGYPFLCNDESTTKITYAAAQQYLGAENVIDLDLRMTAEDFSYYTHHTKGCFYRLGTGNKEKGITQKVHHPQFDIDESALEIGMGFMAYQAICQLKTE</sequence>
<dbReference type="CDD" id="cd03886">
    <property type="entry name" value="M20_Acy1"/>
    <property type="match status" value="1"/>
</dbReference>
<dbReference type="Pfam" id="PF07687">
    <property type="entry name" value="M20_dimer"/>
    <property type="match status" value="1"/>
</dbReference>
<evidence type="ECO:0000259" key="3">
    <source>
        <dbReference type="Pfam" id="PF07687"/>
    </source>
</evidence>
<evidence type="ECO:0000313" key="4">
    <source>
        <dbReference type="EMBL" id="NBG64585.1"/>
    </source>
</evidence>
<feature type="binding site" evidence="2">
    <location>
        <position position="106"/>
    </location>
    <ligand>
        <name>Mn(2+)</name>
        <dbReference type="ChEBI" id="CHEBI:29035"/>
        <label>2</label>
    </ligand>
</feature>
<dbReference type="NCBIfam" id="TIGR01891">
    <property type="entry name" value="amidohydrolases"/>
    <property type="match status" value="1"/>
</dbReference>
<keyword evidence="2" id="KW-0464">Manganese</keyword>
<dbReference type="InterPro" id="IPR002933">
    <property type="entry name" value="Peptidase_M20"/>
</dbReference>
<gene>
    <name evidence="4" type="ORF">GQN54_00555</name>
</gene>
<feature type="binding site" evidence="2">
    <location>
        <position position="368"/>
    </location>
    <ligand>
        <name>Mn(2+)</name>
        <dbReference type="ChEBI" id="CHEBI:29035"/>
        <label>2</label>
    </ligand>
</feature>
<feature type="binding site" evidence="2">
    <location>
        <position position="142"/>
    </location>
    <ligand>
        <name>Mn(2+)</name>
        <dbReference type="ChEBI" id="CHEBI:29035"/>
        <label>2</label>
    </ligand>
</feature>
<dbReference type="SUPFAM" id="SSF55031">
    <property type="entry name" value="Bacterial exopeptidase dimerisation domain"/>
    <property type="match status" value="1"/>
</dbReference>
<dbReference type="AlphaFoldDB" id="A0A6N9NIU6"/>
<protein>
    <submittedName>
        <fullName evidence="4">Amidohydrolase</fullName>
    </submittedName>
</protein>
<feature type="binding site" evidence="2">
    <location>
        <position position="169"/>
    </location>
    <ligand>
        <name>Mn(2+)</name>
        <dbReference type="ChEBI" id="CHEBI:29035"/>
        <label>2</label>
    </ligand>
</feature>
<feature type="binding site" evidence="2">
    <location>
        <position position="108"/>
    </location>
    <ligand>
        <name>Mn(2+)</name>
        <dbReference type="ChEBI" id="CHEBI:29035"/>
        <label>2</label>
    </ligand>
</feature>
<dbReference type="Pfam" id="PF01546">
    <property type="entry name" value="Peptidase_M20"/>
    <property type="match status" value="1"/>
</dbReference>
<name>A0A6N9NIU6_9FLAO</name>
<dbReference type="InterPro" id="IPR011650">
    <property type="entry name" value="Peptidase_M20_dimer"/>
</dbReference>
<dbReference type="FunFam" id="3.30.70.360:FF:000001">
    <property type="entry name" value="N-acetyldiaminopimelate deacetylase"/>
    <property type="match status" value="1"/>
</dbReference>
<dbReference type="Gene3D" id="3.30.70.360">
    <property type="match status" value="1"/>
</dbReference>
<dbReference type="PANTHER" id="PTHR11014">
    <property type="entry name" value="PEPTIDASE M20 FAMILY MEMBER"/>
    <property type="match status" value="1"/>
</dbReference>
<keyword evidence="2" id="KW-0479">Metal-binding</keyword>
<keyword evidence="5" id="KW-1185">Reference proteome</keyword>
<dbReference type="SUPFAM" id="SSF53187">
    <property type="entry name" value="Zn-dependent exopeptidases"/>
    <property type="match status" value="1"/>
</dbReference>
<dbReference type="GO" id="GO:0019877">
    <property type="term" value="P:diaminopimelate biosynthetic process"/>
    <property type="evidence" value="ECO:0007669"/>
    <property type="project" value="UniProtKB-ARBA"/>
</dbReference>
<feature type="domain" description="Peptidase M20 dimerisation" evidence="3">
    <location>
        <begin position="192"/>
        <end position="287"/>
    </location>
</feature>
<evidence type="ECO:0000313" key="5">
    <source>
        <dbReference type="Proteomes" id="UP000470771"/>
    </source>
</evidence>
<dbReference type="EMBL" id="WWNE01000003">
    <property type="protein sequence ID" value="NBG64585.1"/>
    <property type="molecule type" value="Genomic_DNA"/>
</dbReference>
<proteinExistence type="predicted"/>
<dbReference type="GO" id="GO:0046872">
    <property type="term" value="F:metal ion binding"/>
    <property type="evidence" value="ECO:0007669"/>
    <property type="project" value="UniProtKB-KW"/>
</dbReference>